<dbReference type="EMBL" id="JAEUXJ010000001">
    <property type="protein sequence ID" value="MBL6454534.1"/>
    <property type="molecule type" value="Genomic_DNA"/>
</dbReference>
<sequence length="140" mass="15447">MTRGWIECALVMLPRDVEAFDDVLRQGFAAEDVICTMAPKLGVDLPTAADEARFLNVLPTLAMDGEWLKPDDDPFYLLPLGCLAETQHLVRCGTFTAVVEPVVQARLELRGEGVQERLRDRLRAIWPPSCALPVPSSIGT</sequence>
<evidence type="ECO:0000313" key="2">
    <source>
        <dbReference type="Proteomes" id="UP000606490"/>
    </source>
</evidence>
<evidence type="ECO:0000313" key="1">
    <source>
        <dbReference type="EMBL" id="MBL6454534.1"/>
    </source>
</evidence>
<dbReference type="Proteomes" id="UP000606490">
    <property type="component" value="Unassembled WGS sequence"/>
</dbReference>
<organism evidence="1 2">
    <name type="scientific">Belnapia mucosa</name>
    <dbReference type="NCBI Taxonomy" id="2804532"/>
    <lineage>
        <taxon>Bacteria</taxon>
        <taxon>Pseudomonadati</taxon>
        <taxon>Pseudomonadota</taxon>
        <taxon>Alphaproteobacteria</taxon>
        <taxon>Acetobacterales</taxon>
        <taxon>Roseomonadaceae</taxon>
        <taxon>Belnapia</taxon>
    </lineage>
</organism>
<protein>
    <submittedName>
        <fullName evidence="1">Uncharacterized protein</fullName>
    </submittedName>
</protein>
<accession>A0ABS1V1J7</accession>
<reference evidence="1 2" key="1">
    <citation type="submission" date="2021-01" db="EMBL/GenBank/DDBJ databases">
        <title>Belnapia mucosa sp. nov. and Belnapia arida sp. nov., isolated from the Tabernas Desert (Almeria, Spain).</title>
        <authorList>
            <person name="Molina-Menor E."/>
            <person name="Vidal-Verdu A."/>
            <person name="Calonge A."/>
            <person name="Satari L."/>
            <person name="Pereto Magraner J."/>
            <person name="Porcar Miralles M."/>
        </authorList>
    </citation>
    <scope>NUCLEOTIDE SEQUENCE [LARGE SCALE GENOMIC DNA]</scope>
    <source>
        <strain evidence="1 2">T6</strain>
    </source>
</reference>
<gene>
    <name evidence="1" type="ORF">JMJ55_04305</name>
</gene>
<keyword evidence="2" id="KW-1185">Reference proteome</keyword>
<proteinExistence type="predicted"/>
<name>A0ABS1V1J7_9PROT</name>
<dbReference type="RefSeq" id="WP_202824229.1">
    <property type="nucleotide sequence ID" value="NZ_JAEUXJ010000001.1"/>
</dbReference>
<comment type="caution">
    <text evidence="1">The sequence shown here is derived from an EMBL/GenBank/DDBJ whole genome shotgun (WGS) entry which is preliminary data.</text>
</comment>